<feature type="chain" id="PRO_5021787355" description="Exosortase system-associated protein, TIGR04073 family" evidence="1">
    <location>
        <begin position="25"/>
        <end position="142"/>
    </location>
</feature>
<organism evidence="2 3">
    <name type="scientific">Brevifollis gellanilyticus</name>
    <dbReference type="NCBI Taxonomy" id="748831"/>
    <lineage>
        <taxon>Bacteria</taxon>
        <taxon>Pseudomonadati</taxon>
        <taxon>Verrucomicrobiota</taxon>
        <taxon>Verrucomicrobiia</taxon>
        <taxon>Verrucomicrobiales</taxon>
        <taxon>Verrucomicrobiaceae</taxon>
    </lineage>
</organism>
<dbReference type="OrthoDB" id="197415at2"/>
<keyword evidence="1" id="KW-0732">Signal</keyword>
<gene>
    <name evidence="2" type="ORF">BGE01nite_53810</name>
</gene>
<accession>A0A512MH77</accession>
<evidence type="ECO:0000313" key="2">
    <source>
        <dbReference type="EMBL" id="GEP46090.1"/>
    </source>
</evidence>
<comment type="caution">
    <text evidence="2">The sequence shown here is derived from an EMBL/GenBank/DDBJ whole genome shotgun (WGS) entry which is preliminary data.</text>
</comment>
<dbReference type="AlphaFoldDB" id="A0A512MH77"/>
<evidence type="ECO:0000313" key="3">
    <source>
        <dbReference type="Proteomes" id="UP000321577"/>
    </source>
</evidence>
<sequence length="142" mass="16113">MSRMKNRIFLTLIAALTLCSVAQADIQSPPGHHYNWSRKLSRGLGNVLYGVSEPFQVWEKTLEQDGAIAASTDFFVEGLKRMVVRAGYGAYEIATFPVPSWKLTYRPPYYRKDKIDPWWGYSEFSPQPGALAEAGYSRTQGW</sequence>
<evidence type="ECO:0000256" key="1">
    <source>
        <dbReference type="SAM" id="SignalP"/>
    </source>
</evidence>
<evidence type="ECO:0008006" key="4">
    <source>
        <dbReference type="Google" id="ProtNLM"/>
    </source>
</evidence>
<feature type="signal peptide" evidence="1">
    <location>
        <begin position="1"/>
        <end position="24"/>
    </location>
</feature>
<proteinExistence type="predicted"/>
<dbReference type="Proteomes" id="UP000321577">
    <property type="component" value="Unassembled WGS sequence"/>
</dbReference>
<keyword evidence="3" id="KW-1185">Reference proteome</keyword>
<name>A0A512MH77_9BACT</name>
<dbReference type="EMBL" id="BKAG01000070">
    <property type="protein sequence ID" value="GEP46090.1"/>
    <property type="molecule type" value="Genomic_DNA"/>
</dbReference>
<dbReference type="NCBIfam" id="TIGR04073">
    <property type="entry name" value="exo_TIGR04073"/>
    <property type="match status" value="1"/>
</dbReference>
<protein>
    <recommendedName>
        <fullName evidence="4">Exosortase system-associated protein, TIGR04073 family</fullName>
    </recommendedName>
</protein>
<reference evidence="2 3" key="1">
    <citation type="submission" date="2019-07" db="EMBL/GenBank/DDBJ databases">
        <title>Whole genome shotgun sequence of Brevifollis gellanilyticus NBRC 108608.</title>
        <authorList>
            <person name="Hosoyama A."/>
            <person name="Uohara A."/>
            <person name="Ohji S."/>
            <person name="Ichikawa N."/>
        </authorList>
    </citation>
    <scope>NUCLEOTIDE SEQUENCE [LARGE SCALE GENOMIC DNA]</scope>
    <source>
        <strain evidence="2 3">NBRC 108608</strain>
    </source>
</reference>
<dbReference type="InterPro" id="IPR023824">
    <property type="entry name" value="CHP04073_exosortase-affil"/>
</dbReference>